<sequence length="251" mass="28410">MSEVFEPFIARDRIVGPYKFDVHIEDELSRQWYSYPDQWQAERQWWIDTIKPGFTVLDVGAHQGLTTVLLAMCAGPTGVVHAWEASPSNAAMIARNARLNNLNNVVVHPYAAGDKKGFIPVQDSLGSFMVLPSENDPRMSMKVDVVTLDDDYDHARKVDFLKIDVDGADLEVMLGARRILSDRPYINLELHSFLFADPARTVSKIADILEEHEYRFQVDAYDDKGIIDVGTSLNVGWLNSFKFTQIFCTPI</sequence>
<keyword evidence="3" id="KW-1185">Reference proteome</keyword>
<feature type="domain" description="Methyltransferase FkbM" evidence="1">
    <location>
        <begin position="58"/>
        <end position="216"/>
    </location>
</feature>
<accession>A0ABU1STK4</accession>
<organism evidence="2 3">
    <name type="scientific">Rhizobium miluonense</name>
    <dbReference type="NCBI Taxonomy" id="411945"/>
    <lineage>
        <taxon>Bacteria</taxon>
        <taxon>Pseudomonadati</taxon>
        <taxon>Pseudomonadota</taxon>
        <taxon>Alphaproteobacteria</taxon>
        <taxon>Hyphomicrobiales</taxon>
        <taxon>Rhizobiaceae</taxon>
        <taxon>Rhizobium/Agrobacterium group</taxon>
        <taxon>Rhizobium</taxon>
    </lineage>
</organism>
<keyword evidence="2" id="KW-0808">Transferase</keyword>
<evidence type="ECO:0000259" key="1">
    <source>
        <dbReference type="Pfam" id="PF05050"/>
    </source>
</evidence>
<keyword evidence="2" id="KW-0489">Methyltransferase</keyword>
<dbReference type="InterPro" id="IPR006342">
    <property type="entry name" value="FkbM_mtfrase"/>
</dbReference>
<name>A0ABU1STK4_9HYPH</name>
<gene>
    <name evidence="2" type="ORF">J2W52_003898</name>
</gene>
<dbReference type="EMBL" id="JAVDUP010000005">
    <property type="protein sequence ID" value="MDR6902265.1"/>
    <property type="molecule type" value="Genomic_DNA"/>
</dbReference>
<protein>
    <submittedName>
        <fullName evidence="2">FkbM family methyltransferase</fullName>
    </submittedName>
</protein>
<dbReference type="GO" id="GO:0032259">
    <property type="term" value="P:methylation"/>
    <property type="evidence" value="ECO:0007669"/>
    <property type="project" value="UniProtKB-KW"/>
</dbReference>
<dbReference type="PANTHER" id="PTHR34203:SF15">
    <property type="entry name" value="SLL1173 PROTEIN"/>
    <property type="match status" value="1"/>
</dbReference>
<comment type="caution">
    <text evidence="2">The sequence shown here is derived from an EMBL/GenBank/DDBJ whole genome shotgun (WGS) entry which is preliminary data.</text>
</comment>
<dbReference type="RefSeq" id="WP_162711717.1">
    <property type="nucleotide sequence ID" value="NZ_JAVDUP010000005.1"/>
</dbReference>
<proteinExistence type="predicted"/>
<dbReference type="Proteomes" id="UP001250791">
    <property type="component" value="Unassembled WGS sequence"/>
</dbReference>
<dbReference type="Pfam" id="PF05050">
    <property type="entry name" value="Methyltransf_21"/>
    <property type="match status" value="1"/>
</dbReference>
<dbReference type="InterPro" id="IPR029063">
    <property type="entry name" value="SAM-dependent_MTases_sf"/>
</dbReference>
<dbReference type="NCBIfam" id="TIGR01444">
    <property type="entry name" value="fkbM_fam"/>
    <property type="match status" value="1"/>
</dbReference>
<dbReference type="SUPFAM" id="SSF53335">
    <property type="entry name" value="S-adenosyl-L-methionine-dependent methyltransferases"/>
    <property type="match status" value="1"/>
</dbReference>
<evidence type="ECO:0000313" key="3">
    <source>
        <dbReference type="Proteomes" id="UP001250791"/>
    </source>
</evidence>
<dbReference type="PANTHER" id="PTHR34203">
    <property type="entry name" value="METHYLTRANSFERASE, FKBM FAMILY PROTEIN"/>
    <property type="match status" value="1"/>
</dbReference>
<reference evidence="2 3" key="1">
    <citation type="submission" date="2023-07" db="EMBL/GenBank/DDBJ databases">
        <title>Sorghum-associated microbial communities from plants grown in Nebraska, USA.</title>
        <authorList>
            <person name="Schachtman D."/>
        </authorList>
    </citation>
    <scope>NUCLEOTIDE SEQUENCE [LARGE SCALE GENOMIC DNA]</scope>
    <source>
        <strain evidence="2 3">3199</strain>
    </source>
</reference>
<dbReference type="GO" id="GO:0008168">
    <property type="term" value="F:methyltransferase activity"/>
    <property type="evidence" value="ECO:0007669"/>
    <property type="project" value="UniProtKB-KW"/>
</dbReference>
<dbReference type="InterPro" id="IPR052514">
    <property type="entry name" value="SAM-dependent_MTase"/>
</dbReference>
<evidence type="ECO:0000313" key="2">
    <source>
        <dbReference type="EMBL" id="MDR6902265.1"/>
    </source>
</evidence>
<dbReference type="Gene3D" id="3.40.50.150">
    <property type="entry name" value="Vaccinia Virus protein VP39"/>
    <property type="match status" value="1"/>
</dbReference>